<reference evidence="1" key="1">
    <citation type="journal article" date="2015" name="Nature">
        <title>Complex archaea that bridge the gap between prokaryotes and eukaryotes.</title>
        <authorList>
            <person name="Spang A."/>
            <person name="Saw J.H."/>
            <person name="Jorgensen S.L."/>
            <person name="Zaremba-Niedzwiedzka K."/>
            <person name="Martijn J."/>
            <person name="Lind A.E."/>
            <person name="van Eijk R."/>
            <person name="Schleper C."/>
            <person name="Guy L."/>
            <person name="Ettema T.J."/>
        </authorList>
    </citation>
    <scope>NUCLEOTIDE SEQUENCE</scope>
</reference>
<dbReference type="EMBL" id="LAZR01007686">
    <property type="protein sequence ID" value="KKM83610.1"/>
    <property type="molecule type" value="Genomic_DNA"/>
</dbReference>
<sequence>MTETLKLNVKTVIGTGGPLDGIMLTPLLCDWKVPKNCAYGALTGKECEKSLRRIYVLEEPLQGHKAIGVCEEHHQVLIQ</sequence>
<organism evidence="1">
    <name type="scientific">marine sediment metagenome</name>
    <dbReference type="NCBI Taxonomy" id="412755"/>
    <lineage>
        <taxon>unclassified sequences</taxon>
        <taxon>metagenomes</taxon>
        <taxon>ecological metagenomes</taxon>
    </lineage>
</organism>
<dbReference type="AlphaFoldDB" id="A0A0F9N4D8"/>
<gene>
    <name evidence="1" type="ORF">LCGC14_1307600</name>
</gene>
<name>A0A0F9N4D8_9ZZZZ</name>
<comment type="caution">
    <text evidence="1">The sequence shown here is derived from an EMBL/GenBank/DDBJ whole genome shotgun (WGS) entry which is preliminary data.</text>
</comment>
<protein>
    <submittedName>
        <fullName evidence="1">Uncharacterized protein</fullName>
    </submittedName>
</protein>
<proteinExistence type="predicted"/>
<evidence type="ECO:0000313" key="1">
    <source>
        <dbReference type="EMBL" id="KKM83610.1"/>
    </source>
</evidence>
<accession>A0A0F9N4D8</accession>